<feature type="region of interest" description="Disordered" evidence="11">
    <location>
        <begin position="541"/>
        <end position="615"/>
    </location>
</feature>
<evidence type="ECO:0000256" key="9">
    <source>
        <dbReference type="ARBA" id="ARBA00023136"/>
    </source>
</evidence>
<feature type="compositionally biased region" description="Polar residues" evidence="11">
    <location>
        <begin position="541"/>
        <end position="578"/>
    </location>
</feature>
<feature type="compositionally biased region" description="Basic and acidic residues" evidence="11">
    <location>
        <begin position="580"/>
        <end position="612"/>
    </location>
</feature>
<comment type="caution">
    <text evidence="13">The sequence shown here is derived from an EMBL/GenBank/DDBJ whole genome shotgun (WGS) entry which is preliminary data.</text>
</comment>
<evidence type="ECO:0000256" key="8">
    <source>
        <dbReference type="ARBA" id="ARBA00023065"/>
    </source>
</evidence>
<comment type="similarity">
    <text evidence="2">Belongs to the otopetrin family.</text>
</comment>
<dbReference type="Pfam" id="PF03189">
    <property type="entry name" value="Otopetrin"/>
    <property type="match status" value="2"/>
</dbReference>
<dbReference type="OrthoDB" id="6429739at2759"/>
<feature type="transmembrane region" description="Helical" evidence="12">
    <location>
        <begin position="72"/>
        <end position="96"/>
    </location>
</feature>
<keyword evidence="7 12" id="KW-1133">Transmembrane helix</keyword>
<feature type="transmembrane region" description="Helical" evidence="12">
    <location>
        <begin position="431"/>
        <end position="451"/>
    </location>
</feature>
<feature type="transmembrane region" description="Helical" evidence="12">
    <location>
        <begin position="471"/>
        <end position="490"/>
    </location>
</feature>
<dbReference type="PANTHER" id="PTHR21522:SF32">
    <property type="entry name" value="OTOPETRIN-2"/>
    <property type="match status" value="1"/>
</dbReference>
<feature type="transmembrane region" description="Helical" evidence="12">
    <location>
        <begin position="292"/>
        <end position="312"/>
    </location>
</feature>
<keyword evidence="6" id="KW-0375">Hydrogen ion transport</keyword>
<feature type="region of interest" description="Disordered" evidence="11">
    <location>
        <begin position="1"/>
        <end position="20"/>
    </location>
</feature>
<feature type="compositionally biased region" description="Basic and acidic residues" evidence="11">
    <location>
        <begin position="1"/>
        <end position="12"/>
    </location>
</feature>
<dbReference type="PANTHER" id="PTHR21522">
    <property type="entry name" value="PROTON CHANNEL OTOP"/>
    <property type="match status" value="1"/>
</dbReference>
<proteinExistence type="inferred from homology"/>
<feature type="transmembrane region" description="Helical" evidence="12">
    <location>
        <begin position="241"/>
        <end position="261"/>
    </location>
</feature>
<feature type="transmembrane region" description="Helical" evidence="12">
    <location>
        <begin position="161"/>
        <end position="181"/>
    </location>
</feature>
<evidence type="ECO:0000313" key="13">
    <source>
        <dbReference type="EMBL" id="KAF7262269.1"/>
    </source>
</evidence>
<feature type="transmembrane region" description="Helical" evidence="12">
    <location>
        <begin position="367"/>
        <end position="390"/>
    </location>
</feature>
<keyword evidence="5 12" id="KW-0812">Transmembrane</keyword>
<keyword evidence="3" id="KW-0813">Transport</keyword>
<evidence type="ECO:0000256" key="7">
    <source>
        <dbReference type="ARBA" id="ARBA00022989"/>
    </source>
</evidence>
<feature type="region of interest" description="Disordered" evidence="11">
    <location>
        <begin position="627"/>
        <end position="702"/>
    </location>
</feature>
<dbReference type="GO" id="GO:0005886">
    <property type="term" value="C:plasma membrane"/>
    <property type="evidence" value="ECO:0007669"/>
    <property type="project" value="UniProtKB-SubCell"/>
</dbReference>
<reference evidence="13" key="1">
    <citation type="submission" date="2019-07" db="EMBL/GenBank/DDBJ databases">
        <title>Annotation for the trematode Paragonimus miyazaki's.</title>
        <authorList>
            <person name="Choi Y.-J."/>
        </authorList>
    </citation>
    <scope>NUCLEOTIDE SEQUENCE</scope>
    <source>
        <strain evidence="13">Japan</strain>
    </source>
</reference>
<comment type="subcellular location">
    <subcellularLocation>
        <location evidence="1">Cell membrane</location>
        <topology evidence="1">Multi-pass membrane protein</topology>
    </subcellularLocation>
</comment>
<feature type="transmembrane region" description="Helical" evidence="12">
    <location>
        <begin position="127"/>
        <end position="149"/>
    </location>
</feature>
<gene>
    <name evidence="13" type="ORF">EG68_00441</name>
</gene>
<evidence type="ECO:0000256" key="11">
    <source>
        <dbReference type="SAM" id="MobiDB-lite"/>
    </source>
</evidence>
<feature type="transmembrane region" description="Helical" evidence="12">
    <location>
        <begin position="41"/>
        <end position="60"/>
    </location>
</feature>
<dbReference type="InterPro" id="IPR004878">
    <property type="entry name" value="Otopetrin"/>
</dbReference>
<evidence type="ECO:0008006" key="15">
    <source>
        <dbReference type="Google" id="ProtNLM"/>
    </source>
</evidence>
<keyword evidence="4" id="KW-1003">Cell membrane</keyword>
<evidence type="ECO:0000256" key="4">
    <source>
        <dbReference type="ARBA" id="ARBA00022475"/>
    </source>
</evidence>
<dbReference type="GO" id="GO:0015252">
    <property type="term" value="F:proton channel activity"/>
    <property type="evidence" value="ECO:0007669"/>
    <property type="project" value="InterPro"/>
</dbReference>
<evidence type="ECO:0000256" key="5">
    <source>
        <dbReference type="ARBA" id="ARBA00022692"/>
    </source>
</evidence>
<evidence type="ECO:0000256" key="1">
    <source>
        <dbReference type="ARBA" id="ARBA00004651"/>
    </source>
</evidence>
<organism evidence="13 14">
    <name type="scientific">Paragonimus skrjabini miyazakii</name>
    <dbReference type="NCBI Taxonomy" id="59628"/>
    <lineage>
        <taxon>Eukaryota</taxon>
        <taxon>Metazoa</taxon>
        <taxon>Spiralia</taxon>
        <taxon>Lophotrochozoa</taxon>
        <taxon>Platyhelminthes</taxon>
        <taxon>Trematoda</taxon>
        <taxon>Digenea</taxon>
        <taxon>Plagiorchiida</taxon>
        <taxon>Troglotremata</taxon>
        <taxon>Troglotrematidae</taxon>
        <taxon>Paragonimus</taxon>
    </lineage>
</organism>
<evidence type="ECO:0000256" key="12">
    <source>
        <dbReference type="SAM" id="Phobius"/>
    </source>
</evidence>
<keyword evidence="14" id="KW-1185">Reference proteome</keyword>
<accession>A0A8S9Z468</accession>
<sequence length="702" mass="79997">MKGGVKSEDFRMKNQQGSNNANGLRMSANAARKAKVHGQRVIAMLYCIVILAIGLSITLFCTGQPVPENEPSFMGFFISMYLTSVAGMLYILGYIYHNRHASIEAIQEGNLSAPRILFSMRGEAVSLYLRIGVCIFAVMAIVFSACRAYELVLASGQLEYIIFYTASRILFFIVQPMFLLLLHRLVMLAKVRLFSFIMLHLLTVNLCIWVESAIEKVSHTIKGKHEIENYTMSTYHQKASITGYFLPAVSEYCAIAVAVIYEMSQRIGQLKQIVAHHECSEEPSKTSRLKSCTGPIFGVFLSMLILVLILILEMAGNAIDSVRTIIHLSEISSIHVMALLFCILGIAFVKRLKFSVNFAKNSLDEKLLLVTFFLAVNFFVVSIVLCIAYLTSGLLTLKEMEYMAAQLTYFIHDMFYRCCHHKIYQQTKPGRTVIVILSALNFSLWMIYSFQVKHNDVLFRISWNEFQDANLQGLHMFVTVVLPMVMLFRYHSSVCLAISFVRIYEDEVTRYEGMLRWLKQGTTREFLHKLDLHLENSWMANDQGPPQISSSARDQLQPGRTRSVSQPILKTQLGSTTEPDIDKANKPNTSERNKEKSREEKRIDPSRTRRDTQANFEMALIRVAAREAGHRMTEHRLRQQRLKERSSPSAQEDSPIEYPEPVRFYTGDNMEGITEITSEEDTAHSVLNTTPKHKKNSNNTNR</sequence>
<evidence type="ECO:0000256" key="6">
    <source>
        <dbReference type="ARBA" id="ARBA00022781"/>
    </source>
</evidence>
<evidence type="ECO:0000256" key="2">
    <source>
        <dbReference type="ARBA" id="ARBA00006513"/>
    </source>
</evidence>
<protein>
    <recommendedName>
        <fullName evidence="15">Otopetrin</fullName>
    </recommendedName>
</protein>
<feature type="transmembrane region" description="Helical" evidence="12">
    <location>
        <begin position="324"/>
        <end position="346"/>
    </location>
</feature>
<dbReference type="EMBL" id="JTDE01000116">
    <property type="protein sequence ID" value="KAF7262269.1"/>
    <property type="molecule type" value="Genomic_DNA"/>
</dbReference>
<feature type="transmembrane region" description="Helical" evidence="12">
    <location>
        <begin position="193"/>
        <end position="214"/>
    </location>
</feature>
<name>A0A8S9Z468_9TREM</name>
<dbReference type="AlphaFoldDB" id="A0A8S9Z468"/>
<keyword evidence="8" id="KW-0406">Ion transport</keyword>
<evidence type="ECO:0000256" key="3">
    <source>
        <dbReference type="ARBA" id="ARBA00022448"/>
    </source>
</evidence>
<feature type="compositionally biased region" description="Basic and acidic residues" evidence="11">
    <location>
        <begin position="627"/>
        <end position="646"/>
    </location>
</feature>
<keyword evidence="10" id="KW-0407">Ion channel</keyword>
<keyword evidence="9 12" id="KW-0472">Membrane</keyword>
<evidence type="ECO:0000313" key="14">
    <source>
        <dbReference type="Proteomes" id="UP000822476"/>
    </source>
</evidence>
<dbReference type="Proteomes" id="UP000822476">
    <property type="component" value="Unassembled WGS sequence"/>
</dbReference>
<evidence type="ECO:0000256" key="10">
    <source>
        <dbReference type="ARBA" id="ARBA00023303"/>
    </source>
</evidence>